<name>A0A317JPH5_9BACT</name>
<accession>A0A317JPH5</accession>
<sequence length="96" mass="11154">MLPETTRQTSGAEWRDISRAWPDHITNAVLMLRSLPPTERAKFVQDLKRKFDVNDHLWLNVLYFFAHPDNEVVLKRVSNALFPIYGKDEATVTTNV</sequence>
<proteinExistence type="predicted"/>
<protein>
    <submittedName>
        <fullName evidence="1">Uncharacterized protein</fullName>
    </submittedName>
</protein>
<dbReference type="AlphaFoldDB" id="A0A317JPH5"/>
<dbReference type="Proteomes" id="UP000246104">
    <property type="component" value="Unassembled WGS sequence"/>
</dbReference>
<gene>
    <name evidence="1" type="ORF">C5B42_03805</name>
</gene>
<organism evidence="1 2">
    <name type="scientific">Candidatus Cerribacteria bacterium 'Amazon FNV 2010 28 9'</name>
    <dbReference type="NCBI Taxonomy" id="2081795"/>
    <lineage>
        <taxon>Bacteria</taxon>
        <taxon>Candidatus Cerribacteria</taxon>
    </lineage>
</organism>
<reference evidence="1 2" key="1">
    <citation type="submission" date="2018-02" db="EMBL/GenBank/DDBJ databases">
        <title>Genomic Reconstructions from Amazon Rainforest and Pasture Soil Reveal Novel Insights into the Physiology of Candidate Phyla in Tropical Sites.</title>
        <authorList>
            <person name="Kroeger M.E."/>
            <person name="Delmont T."/>
            <person name="Eren A.M."/>
            <person name="Guo J."/>
            <person name="Meyer K.M."/>
            <person name="Khan K."/>
            <person name="Rodrigues J.L.M."/>
            <person name="Bohannan B.J.M."/>
            <person name="Tringe S."/>
            <person name="Borges C.D."/>
            <person name="Tiedje J."/>
            <person name="Tsai S.M."/>
            <person name="Nusslein K."/>
        </authorList>
    </citation>
    <scope>NUCLEOTIDE SEQUENCE [LARGE SCALE GENOMIC DNA]</scope>
    <source>
        <strain evidence="1">Amazon FNV 2010 28 9</strain>
    </source>
</reference>
<dbReference type="EMBL" id="PSRQ01000043">
    <property type="protein sequence ID" value="PWU23177.1"/>
    <property type="molecule type" value="Genomic_DNA"/>
</dbReference>
<evidence type="ECO:0000313" key="1">
    <source>
        <dbReference type="EMBL" id="PWU23177.1"/>
    </source>
</evidence>
<comment type="caution">
    <text evidence="1">The sequence shown here is derived from an EMBL/GenBank/DDBJ whole genome shotgun (WGS) entry which is preliminary data.</text>
</comment>
<evidence type="ECO:0000313" key="2">
    <source>
        <dbReference type="Proteomes" id="UP000246104"/>
    </source>
</evidence>